<evidence type="ECO:0000313" key="2">
    <source>
        <dbReference type="Proteomes" id="UP000053558"/>
    </source>
</evidence>
<dbReference type="KEGG" id="cput:CONPUDRAFT_75006"/>
<protein>
    <submittedName>
        <fullName evidence="1">Uncharacterized protein</fullName>
    </submittedName>
</protein>
<name>A0A5M3MGC6_CONPW</name>
<dbReference type="GeneID" id="19209299"/>
<sequence length="155" mass="17127">MSIEAFMEYEMLVEVERSRSSPRSPRLWRLFKFAAWKPNVSSGTFTSPPNEVLKSASARTVVQDTVNFEFFSVLGEYGRWSGMNATREKDVVVGYVTFKMGDVKGGINIFSATISSREIDEVVHIIVSGQGLRGLGGYQGIVCVSDVILNTTNST</sequence>
<keyword evidence="2" id="KW-1185">Reference proteome</keyword>
<reference evidence="2" key="1">
    <citation type="journal article" date="2012" name="Science">
        <title>The Paleozoic origin of enzymatic lignin decomposition reconstructed from 31 fungal genomes.</title>
        <authorList>
            <person name="Floudas D."/>
            <person name="Binder M."/>
            <person name="Riley R."/>
            <person name="Barry K."/>
            <person name="Blanchette R.A."/>
            <person name="Henrissat B."/>
            <person name="Martinez A.T."/>
            <person name="Otillar R."/>
            <person name="Spatafora J.W."/>
            <person name="Yadav J.S."/>
            <person name="Aerts A."/>
            <person name="Benoit I."/>
            <person name="Boyd A."/>
            <person name="Carlson A."/>
            <person name="Copeland A."/>
            <person name="Coutinho P.M."/>
            <person name="de Vries R.P."/>
            <person name="Ferreira P."/>
            <person name="Findley K."/>
            <person name="Foster B."/>
            <person name="Gaskell J."/>
            <person name="Glotzer D."/>
            <person name="Gorecki P."/>
            <person name="Heitman J."/>
            <person name="Hesse C."/>
            <person name="Hori C."/>
            <person name="Igarashi K."/>
            <person name="Jurgens J.A."/>
            <person name="Kallen N."/>
            <person name="Kersten P."/>
            <person name="Kohler A."/>
            <person name="Kuees U."/>
            <person name="Kumar T.K.A."/>
            <person name="Kuo A."/>
            <person name="LaButti K."/>
            <person name="Larrondo L.F."/>
            <person name="Lindquist E."/>
            <person name="Ling A."/>
            <person name="Lombard V."/>
            <person name="Lucas S."/>
            <person name="Lundell T."/>
            <person name="Martin R."/>
            <person name="McLaughlin D.J."/>
            <person name="Morgenstern I."/>
            <person name="Morin E."/>
            <person name="Murat C."/>
            <person name="Nagy L.G."/>
            <person name="Nolan M."/>
            <person name="Ohm R.A."/>
            <person name="Patyshakuliyeva A."/>
            <person name="Rokas A."/>
            <person name="Ruiz-Duenas F.J."/>
            <person name="Sabat G."/>
            <person name="Salamov A."/>
            <person name="Samejima M."/>
            <person name="Schmutz J."/>
            <person name="Slot J.C."/>
            <person name="St John F."/>
            <person name="Stenlid J."/>
            <person name="Sun H."/>
            <person name="Sun S."/>
            <person name="Syed K."/>
            <person name="Tsang A."/>
            <person name="Wiebenga A."/>
            <person name="Young D."/>
            <person name="Pisabarro A."/>
            <person name="Eastwood D.C."/>
            <person name="Martin F."/>
            <person name="Cullen D."/>
            <person name="Grigoriev I.V."/>
            <person name="Hibbett D.S."/>
        </authorList>
    </citation>
    <scope>NUCLEOTIDE SEQUENCE [LARGE SCALE GENOMIC DNA]</scope>
    <source>
        <strain evidence="2">RWD-64-598 SS2</strain>
    </source>
</reference>
<evidence type="ECO:0000313" key="1">
    <source>
        <dbReference type="EMBL" id="EIW78272.1"/>
    </source>
</evidence>
<gene>
    <name evidence="1" type="ORF">CONPUDRAFT_75006</name>
</gene>
<dbReference type="RefSeq" id="XP_007771166.1">
    <property type="nucleotide sequence ID" value="XM_007772976.1"/>
</dbReference>
<organism evidence="1 2">
    <name type="scientific">Coniophora puteana (strain RWD-64-598)</name>
    <name type="common">Brown rot fungus</name>
    <dbReference type="NCBI Taxonomy" id="741705"/>
    <lineage>
        <taxon>Eukaryota</taxon>
        <taxon>Fungi</taxon>
        <taxon>Dikarya</taxon>
        <taxon>Basidiomycota</taxon>
        <taxon>Agaricomycotina</taxon>
        <taxon>Agaricomycetes</taxon>
        <taxon>Agaricomycetidae</taxon>
        <taxon>Boletales</taxon>
        <taxon>Coniophorineae</taxon>
        <taxon>Coniophoraceae</taxon>
        <taxon>Coniophora</taxon>
    </lineage>
</organism>
<dbReference type="EMBL" id="JH711582">
    <property type="protein sequence ID" value="EIW78272.1"/>
    <property type="molecule type" value="Genomic_DNA"/>
</dbReference>
<proteinExistence type="predicted"/>
<dbReference type="AlphaFoldDB" id="A0A5M3MGC6"/>
<comment type="caution">
    <text evidence="1">The sequence shown here is derived from an EMBL/GenBank/DDBJ whole genome shotgun (WGS) entry which is preliminary data.</text>
</comment>
<accession>A0A5M3MGC6</accession>
<dbReference type="Proteomes" id="UP000053558">
    <property type="component" value="Unassembled WGS sequence"/>
</dbReference>